<gene>
    <name evidence="1" type="ORF">OQ287_14455</name>
</gene>
<dbReference type="InterPro" id="IPR036520">
    <property type="entry name" value="UPF0759_sf"/>
</dbReference>
<organism evidence="1 2">
    <name type="scientific">Larsenimonas rhizosphaerae</name>
    <dbReference type="NCBI Taxonomy" id="2944682"/>
    <lineage>
        <taxon>Bacteria</taxon>
        <taxon>Pseudomonadati</taxon>
        <taxon>Pseudomonadota</taxon>
        <taxon>Gammaproteobacteria</taxon>
        <taxon>Oceanospirillales</taxon>
        <taxon>Halomonadaceae</taxon>
        <taxon>Larsenimonas</taxon>
    </lineage>
</organism>
<comment type="caution">
    <text evidence="1">The sequence shown here is derived from an EMBL/GenBank/DDBJ whole genome shotgun (WGS) entry which is preliminary data.</text>
</comment>
<dbReference type="PANTHER" id="PTHR30348">
    <property type="entry name" value="UNCHARACTERIZED PROTEIN YECE"/>
    <property type="match status" value="1"/>
</dbReference>
<proteinExistence type="predicted"/>
<dbReference type="RefSeq" id="WP_250938111.1">
    <property type="nucleotide sequence ID" value="NZ_JAMLJK010000002.1"/>
</dbReference>
<accession>A0AA41ZIW3</accession>
<dbReference type="AlphaFoldDB" id="A0AA41ZIW3"/>
<dbReference type="Gene3D" id="3.20.20.410">
    <property type="entry name" value="Protein of unknown function UPF0759"/>
    <property type="match status" value="1"/>
</dbReference>
<dbReference type="InterPro" id="IPR002763">
    <property type="entry name" value="DUF72"/>
</dbReference>
<dbReference type="Proteomes" id="UP001165678">
    <property type="component" value="Unassembled WGS sequence"/>
</dbReference>
<evidence type="ECO:0000313" key="2">
    <source>
        <dbReference type="Proteomes" id="UP001165678"/>
    </source>
</evidence>
<sequence length="291" mass="33789">MAIEPASSIPLYLGLPMWSFDEWKGSFLARHTPMQYALEEYASVFTAVEGNTTFYSGTPAERTLQQWAERTPDHFRFCFKLPQSLTHEERLAVPQHCLDFLNAIRLLMPKLGPVMIQLPRDFGWQELGKLERLLIQWPPDIPCAVEVRTPEFFHKGEAERALNRLLITYSVDRVMLDVRPLFSTHDDTNRALTKAQQEKPKRPLHVLSTGNSPIIRFIGHFESEANTHFFTPWIEQLALWINQGKTPYLFLHTPDNRRAPELARECWNRLSEHLALTPLPRFPAEQQTSLF</sequence>
<reference evidence="1" key="1">
    <citation type="submission" date="2022-11" db="EMBL/GenBank/DDBJ databases">
        <title>Larsenimonas rhizosphaerae sp. nov., isolated from a tidal mudflat.</title>
        <authorList>
            <person name="Lee S.D."/>
            <person name="Kim I.S."/>
        </authorList>
    </citation>
    <scope>NUCLEOTIDE SEQUENCE</scope>
    <source>
        <strain evidence="1">GH2-1</strain>
    </source>
</reference>
<keyword evidence="2" id="KW-1185">Reference proteome</keyword>
<dbReference type="Pfam" id="PF01904">
    <property type="entry name" value="DUF72"/>
    <property type="match status" value="1"/>
</dbReference>
<evidence type="ECO:0000313" key="1">
    <source>
        <dbReference type="EMBL" id="MCX2525445.1"/>
    </source>
</evidence>
<dbReference type="PANTHER" id="PTHR30348:SF9">
    <property type="entry name" value="UPF0759 PROTEIN YECE"/>
    <property type="match status" value="1"/>
</dbReference>
<name>A0AA41ZIW3_9GAMM</name>
<protein>
    <submittedName>
        <fullName evidence="1">DUF72 domain-containing protein</fullName>
    </submittedName>
</protein>
<dbReference type="EMBL" id="JAPIVE010000004">
    <property type="protein sequence ID" value="MCX2525445.1"/>
    <property type="molecule type" value="Genomic_DNA"/>
</dbReference>
<dbReference type="SUPFAM" id="SSF117396">
    <property type="entry name" value="TM1631-like"/>
    <property type="match status" value="1"/>
</dbReference>